<reference evidence="2" key="1">
    <citation type="submission" date="2023-07" db="EMBL/GenBank/DDBJ databases">
        <title>Bacterial whole genome sequence for Sphingobium sp. HBC34.</title>
        <authorList>
            <person name="Le V."/>
            <person name="Ko S.-R."/>
            <person name="Ahn C.-Y."/>
            <person name="Oh H.-M."/>
        </authorList>
    </citation>
    <scope>NUCLEOTIDE SEQUENCE</scope>
    <source>
        <strain evidence="2">HBC34</strain>
    </source>
</reference>
<dbReference type="Pfam" id="PF10988">
    <property type="entry name" value="DUF2807"/>
    <property type="match status" value="1"/>
</dbReference>
<evidence type="ECO:0000259" key="1">
    <source>
        <dbReference type="Pfam" id="PF10988"/>
    </source>
</evidence>
<dbReference type="EMBL" id="JAUQOM010000015">
    <property type="protein sequence ID" value="MDO7837065.1"/>
    <property type="molecule type" value="Genomic_DNA"/>
</dbReference>
<evidence type="ECO:0000313" key="3">
    <source>
        <dbReference type="Proteomes" id="UP001176471"/>
    </source>
</evidence>
<dbReference type="Proteomes" id="UP001176471">
    <property type="component" value="Unassembled WGS sequence"/>
</dbReference>
<name>A0ABT8ZRC1_9SPHN</name>
<proteinExistence type="predicted"/>
<evidence type="ECO:0000313" key="2">
    <source>
        <dbReference type="EMBL" id="MDO7837065.1"/>
    </source>
</evidence>
<feature type="domain" description="Putative auto-transporter adhesin head GIN" evidence="1">
    <location>
        <begin position="68"/>
        <end position="249"/>
    </location>
</feature>
<sequence length="269" mass="26657">MHDQGYGTGRSALRALIGAGFALPGPVPVKAGTPSRRIGHGTALAALCSALLPLPAGAATRGFTISSFDAIRVDAPVSVILTTGTGASARAEGDDAAVDRLKVDVSGRLLTVTMDRLRPGERSSGTATLRLSTGAVERVVLTGGGSIAINRMKGLRGQIILGGNGDVSVADVQLDQIDLMLAGGGRMTLAGRAGIANVRVTGPGSVAAESLHARQAAVGNDGPGSIALTAEVNAKVTATGSGDVTITGKAACSVDNRGVGRVTCGGEGD</sequence>
<dbReference type="InterPro" id="IPR021255">
    <property type="entry name" value="DUF2807"/>
</dbReference>
<gene>
    <name evidence="2" type="ORF">Q4610_18635</name>
</gene>
<keyword evidence="3" id="KW-1185">Reference proteome</keyword>
<accession>A0ABT8ZRC1</accession>
<comment type="caution">
    <text evidence="2">The sequence shown here is derived from an EMBL/GenBank/DDBJ whole genome shotgun (WGS) entry which is preliminary data.</text>
</comment>
<organism evidence="2 3">
    <name type="scientific">Sphingobium cyanobacteriorum</name>
    <dbReference type="NCBI Taxonomy" id="3063954"/>
    <lineage>
        <taxon>Bacteria</taxon>
        <taxon>Pseudomonadati</taxon>
        <taxon>Pseudomonadota</taxon>
        <taxon>Alphaproteobacteria</taxon>
        <taxon>Sphingomonadales</taxon>
        <taxon>Sphingomonadaceae</taxon>
        <taxon>Sphingobium</taxon>
    </lineage>
</organism>
<dbReference type="Gene3D" id="2.160.20.120">
    <property type="match status" value="1"/>
</dbReference>
<protein>
    <submittedName>
        <fullName evidence="2">DUF2807 domain-containing protein</fullName>
    </submittedName>
</protein>